<accession>A0ABD1W408</accession>
<name>A0ABD1W408_9LAMI</name>
<organism evidence="3 4">
    <name type="scientific">Forsythia ovata</name>
    <dbReference type="NCBI Taxonomy" id="205694"/>
    <lineage>
        <taxon>Eukaryota</taxon>
        <taxon>Viridiplantae</taxon>
        <taxon>Streptophyta</taxon>
        <taxon>Embryophyta</taxon>
        <taxon>Tracheophyta</taxon>
        <taxon>Spermatophyta</taxon>
        <taxon>Magnoliopsida</taxon>
        <taxon>eudicotyledons</taxon>
        <taxon>Gunneridae</taxon>
        <taxon>Pentapetalae</taxon>
        <taxon>asterids</taxon>
        <taxon>lamiids</taxon>
        <taxon>Lamiales</taxon>
        <taxon>Oleaceae</taxon>
        <taxon>Forsythieae</taxon>
        <taxon>Forsythia</taxon>
    </lineage>
</organism>
<dbReference type="InterPro" id="IPR023213">
    <property type="entry name" value="CAT-like_dom_sf"/>
</dbReference>
<dbReference type="Pfam" id="PF02458">
    <property type="entry name" value="Transferase"/>
    <property type="match status" value="1"/>
</dbReference>
<evidence type="ECO:0000256" key="2">
    <source>
        <dbReference type="ARBA" id="ARBA00022679"/>
    </source>
</evidence>
<evidence type="ECO:0000256" key="1">
    <source>
        <dbReference type="ARBA" id="ARBA00009861"/>
    </source>
</evidence>
<protein>
    <submittedName>
        <fullName evidence="3">HXXXD-type acyl-transferase family protein</fullName>
    </submittedName>
</protein>
<dbReference type="Gene3D" id="3.30.559.10">
    <property type="entry name" value="Chloramphenicol acetyltransferase-like domain"/>
    <property type="match status" value="2"/>
</dbReference>
<gene>
    <name evidence="3" type="ORF">Fot_13628</name>
</gene>
<evidence type="ECO:0000313" key="3">
    <source>
        <dbReference type="EMBL" id="KAL2544395.1"/>
    </source>
</evidence>
<comment type="similarity">
    <text evidence="1">Belongs to the plant acyltransferase family.</text>
</comment>
<keyword evidence="4" id="KW-1185">Reference proteome</keyword>
<dbReference type="EMBL" id="JBFOLJ010000004">
    <property type="protein sequence ID" value="KAL2544395.1"/>
    <property type="molecule type" value="Genomic_DNA"/>
</dbReference>
<dbReference type="GO" id="GO:0016740">
    <property type="term" value="F:transferase activity"/>
    <property type="evidence" value="ECO:0007669"/>
    <property type="project" value="UniProtKB-KW"/>
</dbReference>
<dbReference type="PANTHER" id="PTHR31147:SF66">
    <property type="entry name" value="OS05G0315700 PROTEIN"/>
    <property type="match status" value="1"/>
</dbReference>
<reference evidence="4" key="1">
    <citation type="submission" date="2024-07" db="EMBL/GenBank/DDBJ databases">
        <title>Two chromosome-level genome assemblies of Korean endemic species Abeliophyllum distichum and Forsythia ovata (Oleaceae).</title>
        <authorList>
            <person name="Jang H."/>
        </authorList>
    </citation>
    <scope>NUCLEOTIDE SEQUENCE [LARGE SCALE GENOMIC DNA]</scope>
</reference>
<sequence length="458" mass="51296">MAFSSTLVFTVKRREPELVAPAKPTPREIKKLSDIDDQEGLRFQMPMMFFYRDNPSMREKDPVGVIREGLAKALIYYYPFAGRIVEGDNRKLAVDCNSKGVLFIEADANLKIEQLGENILPPCPFMEEFLHDVPGSGGIIGCPLLLIQVTRFICGGFALGIRFNHTMADAYGMMQFVNAITEFVKGACAPSILPVWQREQHFNARSPPRITCTHNEYEQIPQNKSSSDIVDSDKMIRTAIFFSPQDIQALRNHMSSLGNFGRCSRFELITAYLWKCRTIALNPVDPNEVVRLSAITNARGKPGLNIPTGYYGNGFTFPAALSAAGILCTSPLSYAVQLIQNAKAQQSEEYIKSVADLLVIKKRPKYTRSWNLLVSDITRLGFDKVDFGWGNPAWGGIPFATSNISVCMNFKNRKGEDGIVVSICLPPLAVENSNMSLRRWLVIRLFAECKLIYMFRCA</sequence>
<dbReference type="AlphaFoldDB" id="A0ABD1W408"/>
<dbReference type="PANTHER" id="PTHR31147">
    <property type="entry name" value="ACYL TRANSFERASE 4"/>
    <property type="match status" value="1"/>
</dbReference>
<keyword evidence="2" id="KW-0808">Transferase</keyword>
<evidence type="ECO:0000313" key="4">
    <source>
        <dbReference type="Proteomes" id="UP001604277"/>
    </source>
</evidence>
<dbReference type="InterPro" id="IPR050898">
    <property type="entry name" value="Plant_acyltransferase"/>
</dbReference>
<proteinExistence type="inferred from homology"/>
<dbReference type="Proteomes" id="UP001604277">
    <property type="component" value="Unassembled WGS sequence"/>
</dbReference>
<comment type="caution">
    <text evidence="3">The sequence shown here is derived from an EMBL/GenBank/DDBJ whole genome shotgun (WGS) entry which is preliminary data.</text>
</comment>